<evidence type="ECO:0000313" key="2">
    <source>
        <dbReference type="EMBL" id="REG11361.1"/>
    </source>
</evidence>
<protein>
    <submittedName>
        <fullName evidence="2">CHAD domain-containing protein</fullName>
    </submittedName>
</protein>
<dbReference type="PANTHER" id="PTHR39339">
    <property type="entry name" value="SLR1444 PROTEIN"/>
    <property type="match status" value="1"/>
</dbReference>
<gene>
    <name evidence="2" type="ORF">DFR64_1239</name>
</gene>
<proteinExistence type="predicted"/>
<organism evidence="2 3">
    <name type="scientific">Pelolinea submarina</name>
    <dbReference type="NCBI Taxonomy" id="913107"/>
    <lineage>
        <taxon>Bacteria</taxon>
        <taxon>Bacillati</taxon>
        <taxon>Chloroflexota</taxon>
        <taxon>Anaerolineae</taxon>
        <taxon>Anaerolineales</taxon>
        <taxon>Anaerolineaceae</taxon>
        <taxon>Pelolinea</taxon>
    </lineage>
</organism>
<dbReference type="AlphaFoldDB" id="A0A3E0AI68"/>
<dbReference type="EMBL" id="QUMS01000001">
    <property type="protein sequence ID" value="REG11361.1"/>
    <property type="molecule type" value="Genomic_DNA"/>
</dbReference>
<dbReference type="Gene3D" id="1.40.20.10">
    <property type="entry name" value="CHAD domain"/>
    <property type="match status" value="1"/>
</dbReference>
<reference evidence="2 3" key="1">
    <citation type="submission" date="2018-08" db="EMBL/GenBank/DDBJ databases">
        <title>Genomic Encyclopedia of Type Strains, Phase IV (KMG-IV): sequencing the most valuable type-strain genomes for metagenomic binning, comparative biology and taxonomic classification.</title>
        <authorList>
            <person name="Goeker M."/>
        </authorList>
    </citation>
    <scope>NUCLEOTIDE SEQUENCE [LARGE SCALE GENOMIC DNA]</scope>
    <source>
        <strain evidence="2 3">DSM 23923</strain>
    </source>
</reference>
<dbReference type="PANTHER" id="PTHR39339:SF1">
    <property type="entry name" value="CHAD DOMAIN-CONTAINING PROTEIN"/>
    <property type="match status" value="1"/>
</dbReference>
<evidence type="ECO:0000313" key="3">
    <source>
        <dbReference type="Proteomes" id="UP000256388"/>
    </source>
</evidence>
<accession>A0A3E0AI68</accession>
<dbReference type="InterPro" id="IPR007899">
    <property type="entry name" value="CHAD_dom"/>
</dbReference>
<evidence type="ECO:0000259" key="1">
    <source>
        <dbReference type="PROSITE" id="PS51708"/>
    </source>
</evidence>
<comment type="caution">
    <text evidence="2">The sequence shown here is derived from an EMBL/GenBank/DDBJ whole genome shotgun (WGS) entry which is preliminary data.</text>
</comment>
<dbReference type="Pfam" id="PF05235">
    <property type="entry name" value="CHAD"/>
    <property type="match status" value="1"/>
</dbReference>
<dbReference type="Proteomes" id="UP000256388">
    <property type="component" value="Unassembled WGS sequence"/>
</dbReference>
<dbReference type="InterPro" id="IPR038186">
    <property type="entry name" value="CHAD_dom_sf"/>
</dbReference>
<keyword evidence="3" id="KW-1185">Reference proteome</keyword>
<feature type="domain" description="CHAD" evidence="1">
    <location>
        <begin position="1"/>
        <end position="286"/>
    </location>
</feature>
<dbReference type="PROSITE" id="PS51708">
    <property type="entry name" value="CHAD"/>
    <property type="match status" value="1"/>
</dbReference>
<sequence>MLPGLEALRKKAHNIQHRQDIEDIHDLRVASRRIRTCLDIFSDSLPSKKTKIWVRDIREITKSYGQVRDLDVQIDLLNQIYKSVDDSNLQSGLRRVRLRLKQKRRVKDANTQKISRGLMENTSLLEMDSWAKAILEIEPEVPQTHGPLFQLGYEHVQNRLDEFLFYEVFIFDPTRVEELHQMRIAAKRLRYALEVFSLLYKGKSDFALEITRQTQQFLGEIHDADVWISYLPAFMEKEQQRVLDFYGYKSPFNRLKPGIEFLLENRRQERLRLYDEFLEAWKNWKLKETWLNLRKVIFLTNLEEQQRDAAVSSVLPPAEDKS</sequence>
<dbReference type="SMART" id="SM00880">
    <property type="entry name" value="CHAD"/>
    <property type="match status" value="1"/>
</dbReference>
<name>A0A3E0AI68_9CHLR</name>